<dbReference type="Pfam" id="PF12832">
    <property type="entry name" value="MFS_1_like"/>
    <property type="match status" value="1"/>
</dbReference>
<dbReference type="AlphaFoldDB" id="A0A6N7LTJ4"/>
<feature type="transmembrane region" description="Helical" evidence="8">
    <location>
        <begin position="168"/>
        <end position="192"/>
    </location>
</feature>
<feature type="transmembrane region" description="Helical" evidence="8">
    <location>
        <begin position="82"/>
        <end position="100"/>
    </location>
</feature>
<feature type="transmembrane region" description="Helical" evidence="8">
    <location>
        <begin position="106"/>
        <end position="124"/>
    </location>
</feature>
<name>A0A6N7LTJ4_9GAMM</name>
<sequence>MTERPLSERASPLPYYWRLSGFYFFYFGLLGTLVPYWSLYLKDLGFSAAGIGALMAIPQLTKVGAPNLWGWLADRSGQRLRIIRFGNLMAAIAFLPVFWIDTFWAMAFLLVAFSFFWNAVLAQFEVLTLQSLGDQAHRYSHVRLWGSVGFIVSVLVLGELLDQLGTRLLPWVLSGLLWLLWLGTLTLPAGSPHKTKAHGARQSMLAVMARKEVYLFLLASFLMQMSHGPYYTFYSIHLENLGFTKFVTGGLWALGVLAEVGLFVVMHILMRRFSIPWILTGSLILAAVRWLIIGLCDDSMVWLVMAQCLHAATFGSFHAASIAWVQHQFGDALAGQGQALYSSLGFGAGWAVGAGLSGLLWPSWGVKLFLASSILSLAAAGLMVLGGVVRASVPGE</sequence>
<dbReference type="PANTHER" id="PTHR23522">
    <property type="entry name" value="BLL5896 PROTEIN"/>
    <property type="match status" value="1"/>
</dbReference>
<keyword evidence="6 8" id="KW-1133">Transmembrane helix</keyword>
<dbReference type="NCBIfam" id="NF037955">
    <property type="entry name" value="mfs"/>
    <property type="match status" value="1"/>
</dbReference>
<reference evidence="10 11" key="1">
    <citation type="submission" date="2019-10" db="EMBL/GenBank/DDBJ databases">
        <title>Alcanivorax sp.PA15-N-34 draft genome sequence.</title>
        <authorList>
            <person name="Liao X."/>
            <person name="Shao Z."/>
        </authorList>
    </citation>
    <scope>NUCLEOTIDE SEQUENCE [LARGE SCALE GENOMIC DNA]</scope>
    <source>
        <strain evidence="10 11">PA15-N-34</strain>
    </source>
</reference>
<feature type="transmembrane region" description="Helical" evidence="8">
    <location>
        <begin position="339"/>
        <end position="362"/>
    </location>
</feature>
<protein>
    <submittedName>
        <fullName evidence="10">MFS transporter</fullName>
    </submittedName>
</protein>
<feature type="transmembrane region" description="Helical" evidence="8">
    <location>
        <begin position="21"/>
        <end position="38"/>
    </location>
</feature>
<evidence type="ECO:0000256" key="6">
    <source>
        <dbReference type="ARBA" id="ARBA00022989"/>
    </source>
</evidence>
<dbReference type="SUPFAM" id="SSF103473">
    <property type="entry name" value="MFS general substrate transporter"/>
    <property type="match status" value="1"/>
</dbReference>
<evidence type="ECO:0000313" key="11">
    <source>
        <dbReference type="Proteomes" id="UP000469421"/>
    </source>
</evidence>
<dbReference type="GO" id="GO:0015528">
    <property type="term" value="F:lactose:proton symporter activity"/>
    <property type="evidence" value="ECO:0007669"/>
    <property type="project" value="TreeGrafter"/>
</dbReference>
<feature type="domain" description="Major facilitator superfamily associated" evidence="9">
    <location>
        <begin position="16"/>
        <end position="364"/>
    </location>
</feature>
<dbReference type="PIRSF" id="PIRSF004925">
    <property type="entry name" value="HcaT"/>
    <property type="match status" value="1"/>
</dbReference>
<evidence type="ECO:0000256" key="8">
    <source>
        <dbReference type="SAM" id="Phobius"/>
    </source>
</evidence>
<dbReference type="Proteomes" id="UP000469421">
    <property type="component" value="Unassembled WGS sequence"/>
</dbReference>
<feature type="transmembrane region" description="Helical" evidence="8">
    <location>
        <begin position="213"/>
        <end position="231"/>
    </location>
</feature>
<organism evidence="10 11">
    <name type="scientific">Alcanivorax sediminis</name>
    <dbReference type="NCBI Taxonomy" id="2663008"/>
    <lineage>
        <taxon>Bacteria</taxon>
        <taxon>Pseudomonadati</taxon>
        <taxon>Pseudomonadota</taxon>
        <taxon>Gammaproteobacteria</taxon>
        <taxon>Oceanospirillales</taxon>
        <taxon>Alcanivoracaceae</taxon>
        <taxon>Alcanivorax</taxon>
    </lineage>
</organism>
<evidence type="ECO:0000256" key="7">
    <source>
        <dbReference type="ARBA" id="ARBA00023136"/>
    </source>
</evidence>
<keyword evidence="2" id="KW-0813">Transport</keyword>
<feature type="transmembrane region" description="Helical" evidence="8">
    <location>
        <begin position="277"/>
        <end position="295"/>
    </location>
</feature>
<evidence type="ECO:0000256" key="1">
    <source>
        <dbReference type="ARBA" id="ARBA00004429"/>
    </source>
</evidence>
<dbReference type="GO" id="GO:0005886">
    <property type="term" value="C:plasma membrane"/>
    <property type="evidence" value="ECO:0007669"/>
    <property type="project" value="UniProtKB-SubCell"/>
</dbReference>
<dbReference type="RefSeq" id="WP_153501155.1">
    <property type="nucleotide sequence ID" value="NZ_WIRE01000001.1"/>
</dbReference>
<dbReference type="InterPro" id="IPR036259">
    <property type="entry name" value="MFS_trans_sf"/>
</dbReference>
<dbReference type="EMBL" id="WIRE01000001">
    <property type="protein sequence ID" value="MQX53799.1"/>
    <property type="molecule type" value="Genomic_DNA"/>
</dbReference>
<feature type="transmembrane region" description="Helical" evidence="8">
    <location>
        <begin position="251"/>
        <end position="270"/>
    </location>
</feature>
<keyword evidence="3" id="KW-1003">Cell membrane</keyword>
<feature type="transmembrane region" description="Helical" evidence="8">
    <location>
        <begin position="368"/>
        <end position="389"/>
    </location>
</feature>
<evidence type="ECO:0000256" key="5">
    <source>
        <dbReference type="ARBA" id="ARBA00022692"/>
    </source>
</evidence>
<feature type="transmembrane region" description="Helical" evidence="8">
    <location>
        <begin position="144"/>
        <end position="162"/>
    </location>
</feature>
<dbReference type="CDD" id="cd17335">
    <property type="entry name" value="MFS_MFSD6"/>
    <property type="match status" value="1"/>
</dbReference>
<evidence type="ECO:0000256" key="2">
    <source>
        <dbReference type="ARBA" id="ARBA00022448"/>
    </source>
</evidence>
<gene>
    <name evidence="10" type="ORF">GFN93_11105</name>
</gene>
<dbReference type="Gene3D" id="1.20.1250.20">
    <property type="entry name" value="MFS general substrate transporter like domains"/>
    <property type="match status" value="2"/>
</dbReference>
<proteinExistence type="predicted"/>
<dbReference type="GO" id="GO:0030395">
    <property type="term" value="F:lactose binding"/>
    <property type="evidence" value="ECO:0007669"/>
    <property type="project" value="TreeGrafter"/>
</dbReference>
<comment type="caution">
    <text evidence="10">The sequence shown here is derived from an EMBL/GenBank/DDBJ whole genome shotgun (WGS) entry which is preliminary data.</text>
</comment>
<keyword evidence="7 8" id="KW-0472">Membrane</keyword>
<evidence type="ECO:0000256" key="4">
    <source>
        <dbReference type="ARBA" id="ARBA00022519"/>
    </source>
</evidence>
<evidence type="ECO:0000313" key="10">
    <source>
        <dbReference type="EMBL" id="MQX53799.1"/>
    </source>
</evidence>
<evidence type="ECO:0000259" key="9">
    <source>
        <dbReference type="Pfam" id="PF12832"/>
    </source>
</evidence>
<comment type="subcellular location">
    <subcellularLocation>
        <location evidence="1">Cell inner membrane</location>
        <topology evidence="1">Multi-pass membrane protein</topology>
    </subcellularLocation>
</comment>
<keyword evidence="11" id="KW-1185">Reference proteome</keyword>
<keyword evidence="5 8" id="KW-0812">Transmembrane</keyword>
<keyword evidence="4" id="KW-0997">Cell inner membrane</keyword>
<dbReference type="InterPro" id="IPR026032">
    <property type="entry name" value="HcaT-like"/>
</dbReference>
<evidence type="ECO:0000256" key="3">
    <source>
        <dbReference type="ARBA" id="ARBA00022475"/>
    </source>
</evidence>
<accession>A0A6N7LTJ4</accession>
<dbReference type="InterPro" id="IPR024989">
    <property type="entry name" value="MFS_assoc_dom"/>
</dbReference>
<dbReference type="PANTHER" id="PTHR23522:SF10">
    <property type="entry name" value="3-PHENYLPROPIONIC ACID TRANSPORTER-RELATED"/>
    <property type="match status" value="1"/>
</dbReference>